<dbReference type="GO" id="GO:0003677">
    <property type="term" value="F:DNA binding"/>
    <property type="evidence" value="ECO:0007669"/>
    <property type="project" value="UniProtKB-KW"/>
</dbReference>
<organism evidence="2 3">
    <name type="scientific">Arthrobacter crystallopoietes BAB-32</name>
    <dbReference type="NCBI Taxonomy" id="1246476"/>
    <lineage>
        <taxon>Bacteria</taxon>
        <taxon>Bacillati</taxon>
        <taxon>Actinomycetota</taxon>
        <taxon>Actinomycetes</taxon>
        <taxon>Micrococcales</taxon>
        <taxon>Micrococcaceae</taxon>
        <taxon>Crystallibacter</taxon>
    </lineage>
</organism>
<feature type="domain" description="LysR substrate-binding" evidence="1">
    <location>
        <begin position="4"/>
        <end position="67"/>
    </location>
</feature>
<sequence>MLGQGLAGRLHIASVPTFAWTHLPPLLKAYAAQAPAVAVELSDPEPAEVLRQVAGGQADAGFVATATRLRWPRPTPSWSWPQSRPCRWCWSCRRAFPPCPTPWT</sequence>
<evidence type="ECO:0000313" key="3">
    <source>
        <dbReference type="Proteomes" id="UP000010729"/>
    </source>
</evidence>
<dbReference type="Gene3D" id="3.40.190.10">
    <property type="entry name" value="Periplasmic binding protein-like II"/>
    <property type="match status" value="1"/>
</dbReference>
<keyword evidence="3" id="KW-1185">Reference proteome</keyword>
<reference evidence="2 3" key="1">
    <citation type="journal article" date="2013" name="Genome Announc.">
        <title>Draft Genome Sequence of Arthrobacter crystallopoietes Strain BAB-32, Revealing Genes for Bioremediation.</title>
        <authorList>
            <person name="Joshi M.N."/>
            <person name="Pandit A.S."/>
            <person name="Sharma A."/>
            <person name="Pandya R.V."/>
            <person name="Desai S.M."/>
            <person name="Saxena A.K."/>
            <person name="Bagatharia S.B."/>
        </authorList>
    </citation>
    <scope>NUCLEOTIDE SEQUENCE [LARGE SCALE GENOMIC DNA]</scope>
    <source>
        <strain evidence="2 3">BAB-32</strain>
    </source>
</reference>
<dbReference type="InterPro" id="IPR005119">
    <property type="entry name" value="LysR_subst-bd"/>
</dbReference>
<name>N1UZY9_9MICC</name>
<dbReference type="SUPFAM" id="SSF53850">
    <property type="entry name" value="Periplasmic binding protein-like II"/>
    <property type="match status" value="1"/>
</dbReference>
<protein>
    <submittedName>
        <fullName evidence="2">DNA-binding transcriptional regulator IlvY</fullName>
    </submittedName>
</protein>
<dbReference type="Proteomes" id="UP000010729">
    <property type="component" value="Unassembled WGS sequence"/>
</dbReference>
<proteinExistence type="predicted"/>
<dbReference type="Pfam" id="PF03466">
    <property type="entry name" value="LysR_substrate"/>
    <property type="match status" value="1"/>
</dbReference>
<dbReference type="AlphaFoldDB" id="N1UZY9"/>
<evidence type="ECO:0000259" key="1">
    <source>
        <dbReference type="Pfam" id="PF03466"/>
    </source>
</evidence>
<dbReference type="RefSeq" id="WP_005271009.1">
    <property type="nucleotide sequence ID" value="NZ_ANPE02000184.1"/>
</dbReference>
<comment type="caution">
    <text evidence="2">The sequence shown here is derived from an EMBL/GenBank/DDBJ whole genome shotgun (WGS) entry which is preliminary data.</text>
</comment>
<evidence type="ECO:0000313" key="2">
    <source>
        <dbReference type="EMBL" id="EMY33334.1"/>
    </source>
</evidence>
<accession>N1UZY9</accession>
<dbReference type="EMBL" id="ANPE02000184">
    <property type="protein sequence ID" value="EMY33334.1"/>
    <property type="molecule type" value="Genomic_DNA"/>
</dbReference>
<keyword evidence="2" id="KW-0238">DNA-binding</keyword>
<gene>
    <name evidence="2" type="ORF">D477_015481</name>
</gene>